<dbReference type="Gene3D" id="3.30.70.270">
    <property type="match status" value="1"/>
</dbReference>
<dbReference type="RefSeq" id="WP_208569821.1">
    <property type="nucleotide sequence ID" value="NZ_JAGFWR010000022.1"/>
</dbReference>
<comment type="caution">
    <text evidence="3">The sequence shown here is derived from an EMBL/GenBank/DDBJ whole genome shotgun (WGS) entry which is preliminary data.</text>
</comment>
<proteinExistence type="predicted"/>
<dbReference type="InterPro" id="IPR043128">
    <property type="entry name" value="Rev_trsase/Diguanyl_cyclase"/>
</dbReference>
<dbReference type="PROSITE" id="PS50887">
    <property type="entry name" value="GGDEF"/>
    <property type="match status" value="1"/>
</dbReference>
<name>A0ABS3VF79_9ACTN</name>
<dbReference type="CDD" id="cd01949">
    <property type="entry name" value="GGDEF"/>
    <property type="match status" value="1"/>
</dbReference>
<dbReference type="InterPro" id="IPR029787">
    <property type="entry name" value="Nucleotide_cyclase"/>
</dbReference>
<dbReference type="EMBL" id="JAGFWR010000022">
    <property type="protein sequence ID" value="MBO4164293.1"/>
    <property type="molecule type" value="Genomic_DNA"/>
</dbReference>
<dbReference type="InterPro" id="IPR000160">
    <property type="entry name" value="GGDEF_dom"/>
</dbReference>
<dbReference type="Pfam" id="PF00990">
    <property type="entry name" value="GGDEF"/>
    <property type="match status" value="1"/>
</dbReference>
<dbReference type="Proteomes" id="UP000671399">
    <property type="component" value="Unassembled WGS sequence"/>
</dbReference>
<dbReference type="NCBIfam" id="TIGR00254">
    <property type="entry name" value="GGDEF"/>
    <property type="match status" value="1"/>
</dbReference>
<evidence type="ECO:0000259" key="2">
    <source>
        <dbReference type="PROSITE" id="PS50887"/>
    </source>
</evidence>
<gene>
    <name evidence="3" type="ORF">JQN83_26270</name>
</gene>
<evidence type="ECO:0000256" key="1">
    <source>
        <dbReference type="SAM" id="MobiDB-lite"/>
    </source>
</evidence>
<evidence type="ECO:0000313" key="4">
    <source>
        <dbReference type="Proteomes" id="UP000671399"/>
    </source>
</evidence>
<dbReference type="SMART" id="SM00267">
    <property type="entry name" value="GGDEF"/>
    <property type="match status" value="1"/>
</dbReference>
<organism evidence="3 4">
    <name type="scientific">Micromonospora antibiotica</name>
    <dbReference type="NCBI Taxonomy" id="2807623"/>
    <lineage>
        <taxon>Bacteria</taxon>
        <taxon>Bacillati</taxon>
        <taxon>Actinomycetota</taxon>
        <taxon>Actinomycetes</taxon>
        <taxon>Micromonosporales</taxon>
        <taxon>Micromonosporaceae</taxon>
        <taxon>Micromonospora</taxon>
    </lineage>
</organism>
<dbReference type="PROSITE" id="PS51257">
    <property type="entry name" value="PROKAR_LIPOPROTEIN"/>
    <property type="match status" value="1"/>
</dbReference>
<protein>
    <submittedName>
        <fullName evidence="3">GGDEF domain-containing protein</fullName>
    </submittedName>
</protein>
<dbReference type="PANTHER" id="PTHR45138">
    <property type="entry name" value="REGULATORY COMPONENTS OF SENSORY TRANSDUCTION SYSTEM"/>
    <property type="match status" value="1"/>
</dbReference>
<evidence type="ECO:0000313" key="3">
    <source>
        <dbReference type="EMBL" id="MBO4164293.1"/>
    </source>
</evidence>
<dbReference type="InterPro" id="IPR050469">
    <property type="entry name" value="Diguanylate_Cyclase"/>
</dbReference>
<feature type="region of interest" description="Disordered" evidence="1">
    <location>
        <begin position="193"/>
        <end position="213"/>
    </location>
</feature>
<accession>A0ABS3VF79</accession>
<dbReference type="PANTHER" id="PTHR45138:SF9">
    <property type="entry name" value="DIGUANYLATE CYCLASE DGCM-RELATED"/>
    <property type="match status" value="1"/>
</dbReference>
<dbReference type="SUPFAM" id="SSF55073">
    <property type="entry name" value="Nucleotide cyclase"/>
    <property type="match status" value="1"/>
</dbReference>
<keyword evidence="4" id="KW-1185">Reference proteome</keyword>
<reference evidence="3 4" key="1">
    <citation type="submission" date="2021-03" db="EMBL/GenBank/DDBJ databases">
        <authorList>
            <person name="Lee D.-H."/>
        </authorList>
    </citation>
    <scope>NUCLEOTIDE SEQUENCE [LARGE SCALE GENOMIC DNA]</scope>
    <source>
        <strain evidence="3 4">MMS20-R2-23</strain>
    </source>
</reference>
<sequence length="213" mass="23132">MPRSATLALLFSTSCCCLLLIAYSLRLRGHLAAARHEARHDELTGLPNRRAMLAHLDQVLSNPAHRVAVLLLDLDRFKDVNDEYGHAAGDFVLRHVAVALVRAAPPRTIVGRMSGDEFLIIVDGDADTARSCAQAAANALANATITLRWQPFHCHASIGLATAGPGHRAATELLAQADAAMYAAKQAGGGVREYHPDLTDLSRRTDNDRRRFR</sequence>
<feature type="domain" description="GGDEF" evidence="2">
    <location>
        <begin position="65"/>
        <end position="197"/>
    </location>
</feature>